<reference evidence="20" key="1">
    <citation type="submission" date="2019-08" db="EMBL/GenBank/DDBJ databases">
        <title>The improved chromosome-level genome for the pearl oyster Pinctada fucata martensii using PacBio sequencing and Hi-C.</title>
        <authorList>
            <person name="Zheng Z."/>
        </authorList>
    </citation>
    <scope>NUCLEOTIDE SEQUENCE</scope>
    <source>
        <strain evidence="20">ZZ-2019</strain>
        <tissue evidence="20">Adductor muscle</tissue>
    </source>
</reference>
<comment type="caution">
    <text evidence="20">The sequence shown here is derived from an EMBL/GenBank/DDBJ whole genome shotgun (WGS) entry which is preliminary data.</text>
</comment>
<keyword evidence="16" id="KW-0175">Coiled coil</keyword>
<keyword evidence="11" id="KW-0677">Repeat</keyword>
<feature type="coiled-coil region" evidence="16">
    <location>
        <begin position="437"/>
        <end position="526"/>
    </location>
</feature>
<evidence type="ECO:0000256" key="2">
    <source>
        <dbReference type="ARBA" id="ARBA00005154"/>
    </source>
</evidence>
<dbReference type="PROSITE" id="PS51450">
    <property type="entry name" value="LRR"/>
    <property type="match status" value="3"/>
</dbReference>
<evidence type="ECO:0000256" key="9">
    <source>
        <dbReference type="ARBA" id="ARBA00022605"/>
    </source>
</evidence>
<feature type="compositionally biased region" description="Low complexity" evidence="17">
    <location>
        <begin position="1140"/>
        <end position="1159"/>
    </location>
</feature>
<dbReference type="GO" id="GO:0000053">
    <property type="term" value="P:argininosuccinate metabolic process"/>
    <property type="evidence" value="ECO:0007669"/>
    <property type="project" value="TreeGrafter"/>
</dbReference>
<feature type="compositionally biased region" description="Low complexity" evidence="17">
    <location>
        <begin position="1205"/>
        <end position="1220"/>
    </location>
</feature>
<dbReference type="InterPro" id="IPR048267">
    <property type="entry name" value="Arginosuc_syn_N"/>
</dbReference>
<evidence type="ECO:0000256" key="16">
    <source>
        <dbReference type="SAM" id="Coils"/>
    </source>
</evidence>
<evidence type="ECO:0000313" key="21">
    <source>
        <dbReference type="Proteomes" id="UP001186944"/>
    </source>
</evidence>
<dbReference type="NCBIfam" id="TIGR00032">
    <property type="entry name" value="argG"/>
    <property type="match status" value="1"/>
</dbReference>
<comment type="pathway">
    <text evidence="2">Nitrogen metabolism; urea cycle; (N(omega)-L-arginino)succinate from L-aspartate and L-citrulline: step 1/1.</text>
</comment>
<feature type="domain" description="Arginosuccinate synthase-like N-terminal" evidence="18">
    <location>
        <begin position="2570"/>
        <end position="2734"/>
    </location>
</feature>
<evidence type="ECO:0000256" key="4">
    <source>
        <dbReference type="ARBA" id="ARBA00012286"/>
    </source>
</evidence>
<dbReference type="GO" id="GO:0005524">
    <property type="term" value="F:ATP binding"/>
    <property type="evidence" value="ECO:0007669"/>
    <property type="project" value="UniProtKB-KW"/>
</dbReference>
<dbReference type="InterPro" id="IPR018223">
    <property type="entry name" value="Arginosuc_synth_CS"/>
</dbReference>
<dbReference type="FunFam" id="3.40.50.620:FF:000019">
    <property type="entry name" value="Argininosuccinate synthase"/>
    <property type="match status" value="1"/>
</dbReference>
<dbReference type="GO" id="GO:0000050">
    <property type="term" value="P:urea cycle"/>
    <property type="evidence" value="ECO:0007669"/>
    <property type="project" value="UniProtKB-KW"/>
</dbReference>
<name>A0AA88XNE5_PINIB</name>
<feature type="compositionally biased region" description="Basic and acidic residues" evidence="17">
    <location>
        <begin position="64"/>
        <end position="78"/>
    </location>
</feature>
<evidence type="ECO:0000256" key="7">
    <source>
        <dbReference type="ARBA" id="ARBA00022571"/>
    </source>
</evidence>
<dbReference type="Gene3D" id="3.40.50.620">
    <property type="entry name" value="HUPs"/>
    <property type="match status" value="1"/>
</dbReference>
<dbReference type="SMART" id="SM00365">
    <property type="entry name" value="LRR_SD22"/>
    <property type="match status" value="3"/>
</dbReference>
<dbReference type="FunFam" id="3.90.1260.10:FF:000003">
    <property type="entry name" value="Argininosuccinate synthase"/>
    <property type="match status" value="1"/>
</dbReference>
<evidence type="ECO:0000256" key="3">
    <source>
        <dbReference type="ARBA" id="ARBA00011881"/>
    </source>
</evidence>
<dbReference type="InterPro" id="IPR048268">
    <property type="entry name" value="Arginosuc_syn_C"/>
</dbReference>
<keyword evidence="6" id="KW-0835">Urea cycle</keyword>
<organism evidence="20 21">
    <name type="scientific">Pinctada imbricata</name>
    <name type="common">Atlantic pearl-oyster</name>
    <name type="synonym">Pinctada martensii</name>
    <dbReference type="NCBI Taxonomy" id="66713"/>
    <lineage>
        <taxon>Eukaryota</taxon>
        <taxon>Metazoa</taxon>
        <taxon>Spiralia</taxon>
        <taxon>Lophotrochozoa</taxon>
        <taxon>Mollusca</taxon>
        <taxon>Bivalvia</taxon>
        <taxon>Autobranchia</taxon>
        <taxon>Pteriomorphia</taxon>
        <taxon>Pterioida</taxon>
        <taxon>Pterioidea</taxon>
        <taxon>Pteriidae</taxon>
        <taxon>Pinctada</taxon>
    </lineage>
</organism>
<dbReference type="GO" id="GO:0006526">
    <property type="term" value="P:L-arginine biosynthetic process"/>
    <property type="evidence" value="ECO:0007669"/>
    <property type="project" value="UniProtKB-KW"/>
</dbReference>
<dbReference type="SUPFAM" id="SSF69864">
    <property type="entry name" value="Argininosuccinate synthetase, C-terminal domain"/>
    <property type="match status" value="1"/>
</dbReference>
<feature type="coiled-coil region" evidence="16">
    <location>
        <begin position="268"/>
        <end position="358"/>
    </location>
</feature>
<keyword evidence="8" id="KW-0436">Ligase</keyword>
<dbReference type="PROSITE" id="PS00564">
    <property type="entry name" value="ARGININOSUCCIN_SYN_1"/>
    <property type="match status" value="1"/>
</dbReference>
<evidence type="ECO:0000256" key="6">
    <source>
        <dbReference type="ARBA" id="ARBA00022436"/>
    </source>
</evidence>
<keyword evidence="10" id="KW-0433">Leucine-rich repeat</keyword>
<dbReference type="InterPro" id="IPR001518">
    <property type="entry name" value="Arginosuc_synth"/>
</dbReference>
<evidence type="ECO:0000259" key="19">
    <source>
        <dbReference type="Pfam" id="PF20979"/>
    </source>
</evidence>
<feature type="region of interest" description="Disordered" evidence="17">
    <location>
        <begin position="1181"/>
        <end position="1335"/>
    </location>
</feature>
<feature type="region of interest" description="Disordered" evidence="17">
    <location>
        <begin position="2001"/>
        <end position="2023"/>
    </location>
</feature>
<evidence type="ECO:0000256" key="13">
    <source>
        <dbReference type="ARBA" id="ARBA00022840"/>
    </source>
</evidence>
<comment type="subunit">
    <text evidence="3">Homotetramer.</text>
</comment>
<evidence type="ECO:0000256" key="10">
    <source>
        <dbReference type="ARBA" id="ARBA00022614"/>
    </source>
</evidence>
<dbReference type="EC" id="6.3.4.5" evidence="4"/>
<feature type="compositionally biased region" description="Low complexity" evidence="17">
    <location>
        <begin position="1305"/>
        <end position="1318"/>
    </location>
</feature>
<dbReference type="PANTHER" id="PTHR11587">
    <property type="entry name" value="ARGININOSUCCINATE SYNTHASE"/>
    <property type="match status" value="1"/>
</dbReference>
<feature type="compositionally biased region" description="Basic residues" evidence="17">
    <location>
        <begin position="1245"/>
        <end position="1254"/>
    </location>
</feature>
<dbReference type="PANTHER" id="PTHR11587:SF2">
    <property type="entry name" value="ARGININOSUCCINATE SYNTHASE"/>
    <property type="match status" value="1"/>
</dbReference>
<feature type="compositionally biased region" description="Basic and acidic residues" evidence="17">
    <location>
        <begin position="2005"/>
        <end position="2023"/>
    </location>
</feature>
<dbReference type="GO" id="GO:0005737">
    <property type="term" value="C:cytoplasm"/>
    <property type="evidence" value="ECO:0007669"/>
    <property type="project" value="TreeGrafter"/>
</dbReference>
<feature type="coiled-coil region" evidence="16">
    <location>
        <begin position="1546"/>
        <end position="1634"/>
    </location>
</feature>
<feature type="domain" description="Arginosuccinate synthase C-terminal" evidence="19">
    <location>
        <begin position="2743"/>
        <end position="2964"/>
    </location>
</feature>
<dbReference type="SMART" id="SM00369">
    <property type="entry name" value="LRR_TYP"/>
    <property type="match status" value="4"/>
</dbReference>
<evidence type="ECO:0000313" key="20">
    <source>
        <dbReference type="EMBL" id="KAK3088600.1"/>
    </source>
</evidence>
<comment type="pathway">
    <text evidence="1">Amino-acid biosynthesis; L-arginine biosynthesis; L-arginine from L-ornithine and carbamoyl phosphate: step 2/3.</text>
</comment>
<feature type="region of interest" description="Disordered" evidence="17">
    <location>
        <begin position="875"/>
        <end position="900"/>
    </location>
</feature>
<dbReference type="InterPro" id="IPR001611">
    <property type="entry name" value="Leu-rich_rpt"/>
</dbReference>
<dbReference type="InterPro" id="IPR003591">
    <property type="entry name" value="Leu-rich_rpt_typical-subtyp"/>
</dbReference>
<sequence length="2995" mass="341717">MKRGALRGGHSNLPVPKASRGSPGNSKSLGRGSNFAHSAEDIPRRVQIANGGTPSPQRRAISPGDEHRRGLSVPRDEGPQSGVRYITEDLIKKIAREDAIDMITNLNLTLAKEGGKKIKYIENLDRLKRLQVLNLGSNMIEKIEKLEKLLKLRELNLSYNNISKIEGLENLTYLQVLNLTGNYIEHIPVWMGKRLKALRTLHLGRNNLQSLSELAKLKPLPDLTQLTIAENPVAGLPHCRLYLVFHLRTLEVLDSQPVTERDRQGARERFEQEEVERLEKKVEQDDSRLRKLEEEKNLSAQESSFLKAKEEEYLRQQRMSMERMQEMERELTTKDDLLKKKTQELNKACEKHYQLEQELAFYKIDSKFDSLGKSPGSFHQDADDSGGLGESPYLGRARFKANQFAREGDLSGSPQQHGVYHNVTQSPQRAEVMSKLNSQLDEELAVKQDRVQKTEDRLKRLTDDLMGTERKLLQATKDLKRMGDITDKDDVKVQLRQRLAKKMQLVNELRDSATQIEEEIDKTRSSMHQNKMDVSRIKGQLERLDPKDPKYKRLYAEMVDKEQQISESNQMYGQLQQQLEVMLDTIARETDDIKKLEQQLNDDRVESNESLRQELDDIVGGLQGYLASVKQKGLKSQRDFESLLGEKASLEEKVRSLEQELSVLDSEAGRAHSMEMRVKELEDTISRQQDHNRTLEDQINKSRAKDVEYQDRMESTSHELQAMKSALRDTERKVQNEKMTLERQVQTEREKAQQAMRDAKAKSALEDEVRRLQGQIEGQKQQIEEERRKLNESIPQHDLKRRLRELSQNVKAGRSPISPQSDRDFVGKTFRDLQQYINDSMNKSMNDMEQIKHTTSQANAEIQTLRENLQRAEDKLHKQEKKEKNKEGKMEAERKAVSDELRKRDNEIQKLKALLKEEQNKAAQGRPVFKIVHRPDSESDRSSLNSEEKALYDELQKELLELRRSMRSKEQENAKRLADAENEAALLEQMVKEQEDELMRTREENELEREKNEARMQVIAQDLDQAKHTADMLQNTLDERDRNLHQQLNHADMNNQMITAQEEELTKLYDILEAQKDEIGHLNVLLDQLANQGGGGSVAPAPGFDDELWRLRQEVNRLKETLAMQSAYVQSMPQLMTSSGTQAQIGGTQTQVGQGTGPQYRPNLTSYQGAPIGIFPQAAGRTSMGTSLAPPYGPSTAHGTGADPSGGARTPPGGRPAGRSRSSDGRLTRRPSSRGGAADSDRGSHRSGRSGRSRSGRDKHAGSGKSKTAFEPVHRPQAYKPVMSNGPTQSYSTPQYGVGGGVGASSGHPGVTGPVTPGAGQLVGPGGQPYGATYNVPPPAGGAIPGYQPVTDSFQRSRAIPRSGPPLPAGQGQGQGGAATQTPGYASTQTPGYASVQTPGYAATQTSGQGAAPVTYIPVNAIDNAQRTGAPGGSGRMYLPAYSTSPERPAGRMYYPAPGGGAPPPPPPPQAGAVLIGPPSPGPRVSFLPLAPIAQGTPVNASMTVPPSPIVAGSVGIDASQPRGILKNADAQMGDDTYLFCNVPEHHDLEDYIAELQEKLKRLKTKLLQEQELQREAELEDDSRLVRRLRGELEERRDELEGLDLAIERQKRNLKDLRREEKQLETERMAARDELEFIKVHNTKELKRQQMRARVFDEESDSDDPRMISSRRKFLNKEVEALEKTLAKRRSQLQDADKLLRECNTDLKEAREQARETVSQYDSAQNNLRSTVQETNELERRANEAGVELVKAADTLSAIRSEVKDMEKKKSKQERLLRDINQVINKRDSEYKDLDNRVRSATQNLHRMRAELDSTQQREKETVAALHDAEEVLAKRRGEIARMRDQIEQQKQELERLDQKMGKKQTEYQFLQDTMERKSNELSAALREAEAEVSAKQREGKDLKDRLQEMEMQRNDLIQLIKNKRMELNKRKEEVETEDEVLQKLVNSVNKHKAELKHTFEMQKLEHSELENLKSQHSQKLAELEKTQRELIEEKAHLEQLSAEASRKSSEVDRLRQSLDRDRQEVERLSMEKQSLEDRLNAMLREKEMLDEGCKNLDNKIIQLKRAHKSVEDKMDSSSKRLENVEAELRQREKELDDLNHQKTVMQKETQTLKLTVKDTRNELKILKDHIRDSEDQVKGLDTDLKETYHRRDEAKLEYERLNEAIRQSRLAHDDYIRQEKSKQSELQELLKNVNEKSIEYQEAKMSLNKVRKEVEREEHKLNKLVSNANLELDNIRADLESKRFELEQANTSVVSLKRESEKLRANEEKFMEMDKQIKDLEREVLDRNEEKNELAKALSRSYEELQKLRTESAQDHEKMTRERLELENALHDIQTQLEQAKQEMKQMQNRTSQQVTELQSLAEIQFNRANRLGDELNKIRKDNKDIKLKLLTQNEIIEKEVEIDEYLKELNIDVDEEKDEDNSRKHFDDSDFDRLQRHLEVLLHTPSSMSSEVSSENKENINNDNNTEAENDKNIKGKLTEEQDLLRHQLQEQMRRHAEAMESARMQSEGTIESLRQKLNALQDVLKTTGESAETRLSLLKKRSRSSSPGKSILDTTIRRTMSTEVKKRVVLAYSGGLDTSCILVWLIEQGYDVIAFCANVGQDDDFDAAQKKAMKLGAKKMVVPDVRQEFVKDFIWPAIQANAAYEDRYLLGTALARPCIARAMVQVAVDENAQFVSHGATGKGNDQIRFELGAYALHPNIKVISPWRLPEFYNRFKGRNDLFEYAKQHDIPVPVTPKSPWSMDANMMHISYESGVLEDPGAEGPGDLYQMTVDPENAPNDSEKIEIEFKEGLPVRVQNLNDGTTKSDALELFLYLNEIGGKHGIGRVDIVENRFIGMKSRGIYETPAGTILIAAHLDVEIFTMDREVRKIKRDLDAKFSEQVYRGFWFSPECEFTRHCINKSQEHVEGTVTLKLYKGAIYVLSRRSPLSLYNEELVSMNVQGDYEPTDAGGFIKINALSNRHKRDQEQQTRLHTKHKRLQINQRDRWQLMST</sequence>
<keyword evidence="9" id="KW-0028">Amino-acid biosynthesis</keyword>
<feature type="coiled-coil region" evidence="16">
    <location>
        <begin position="640"/>
        <end position="793"/>
    </location>
</feature>
<keyword evidence="7" id="KW-0055">Arginine biosynthesis</keyword>
<dbReference type="SUPFAM" id="SSF52075">
    <property type="entry name" value="Outer arm dynein light chain 1"/>
    <property type="match status" value="1"/>
</dbReference>
<dbReference type="Gene3D" id="3.80.10.10">
    <property type="entry name" value="Ribonuclease Inhibitor"/>
    <property type="match status" value="1"/>
</dbReference>
<evidence type="ECO:0000256" key="14">
    <source>
        <dbReference type="ARBA" id="ARBA00029916"/>
    </source>
</evidence>
<evidence type="ECO:0000259" key="18">
    <source>
        <dbReference type="Pfam" id="PF00764"/>
    </source>
</evidence>
<dbReference type="Pfam" id="PF14580">
    <property type="entry name" value="LRR_9"/>
    <property type="match status" value="1"/>
</dbReference>
<feature type="region of interest" description="Disordered" evidence="17">
    <location>
        <begin position="1357"/>
        <end position="1392"/>
    </location>
</feature>
<comment type="catalytic activity">
    <reaction evidence="15">
        <text>L-citrulline + L-aspartate + ATP = 2-(N(omega)-L-arginino)succinate + AMP + diphosphate + H(+)</text>
        <dbReference type="Rhea" id="RHEA:10932"/>
        <dbReference type="ChEBI" id="CHEBI:15378"/>
        <dbReference type="ChEBI" id="CHEBI:29991"/>
        <dbReference type="ChEBI" id="CHEBI:30616"/>
        <dbReference type="ChEBI" id="CHEBI:33019"/>
        <dbReference type="ChEBI" id="CHEBI:57472"/>
        <dbReference type="ChEBI" id="CHEBI:57743"/>
        <dbReference type="ChEBI" id="CHEBI:456215"/>
        <dbReference type="EC" id="6.3.4.5"/>
    </reaction>
</comment>
<feature type="coiled-coil region" evidence="16">
    <location>
        <begin position="2488"/>
        <end position="2533"/>
    </location>
</feature>
<feature type="coiled-coil region" evidence="16">
    <location>
        <begin position="945"/>
        <end position="1092"/>
    </location>
</feature>
<dbReference type="HAMAP" id="MF_00005">
    <property type="entry name" value="Arg_succ_synth_type1"/>
    <property type="match status" value="1"/>
</dbReference>
<gene>
    <name evidence="20" type="ORF">FSP39_021145</name>
</gene>
<keyword evidence="13" id="KW-0067">ATP-binding</keyword>
<dbReference type="InterPro" id="IPR032675">
    <property type="entry name" value="LRR_dom_sf"/>
</dbReference>
<evidence type="ECO:0000256" key="15">
    <source>
        <dbReference type="ARBA" id="ARBA00049077"/>
    </source>
</evidence>
<dbReference type="Gene3D" id="3.90.1260.10">
    <property type="entry name" value="Argininosuccinate synthetase, chain A, domain 2"/>
    <property type="match status" value="1"/>
</dbReference>
<dbReference type="NCBIfam" id="NF001770">
    <property type="entry name" value="PRK00509.1"/>
    <property type="match status" value="1"/>
</dbReference>
<keyword evidence="21" id="KW-1185">Reference proteome</keyword>
<dbReference type="Gene3D" id="1.10.287.1490">
    <property type="match status" value="1"/>
</dbReference>
<evidence type="ECO:0000256" key="11">
    <source>
        <dbReference type="ARBA" id="ARBA00022737"/>
    </source>
</evidence>
<dbReference type="InterPro" id="IPR024074">
    <property type="entry name" value="AS_cat/multimer_dom_body"/>
</dbReference>
<feature type="region of interest" description="Disordered" evidence="17">
    <location>
        <begin position="1"/>
        <end position="80"/>
    </location>
</feature>
<feature type="compositionally biased region" description="Polar residues" evidence="17">
    <location>
        <begin position="1285"/>
        <end position="1295"/>
    </location>
</feature>
<dbReference type="Pfam" id="PF20979">
    <property type="entry name" value="Arginosuc_syn_C"/>
    <property type="match status" value="1"/>
</dbReference>
<dbReference type="SUPFAM" id="SSF52402">
    <property type="entry name" value="Adenine nucleotide alpha hydrolases-like"/>
    <property type="match status" value="1"/>
</dbReference>
<proteinExistence type="inferred from homology"/>
<feature type="coiled-coil region" evidence="16">
    <location>
        <begin position="558"/>
        <end position="613"/>
    </location>
</feature>
<dbReference type="Proteomes" id="UP001186944">
    <property type="component" value="Unassembled WGS sequence"/>
</dbReference>
<dbReference type="PROSITE" id="PS00565">
    <property type="entry name" value="ARGININOSUCCIN_SYN_2"/>
    <property type="match status" value="1"/>
</dbReference>
<feature type="region of interest" description="Disordered" evidence="17">
    <location>
        <begin position="2446"/>
        <end position="2478"/>
    </location>
</feature>
<evidence type="ECO:0000256" key="8">
    <source>
        <dbReference type="ARBA" id="ARBA00022598"/>
    </source>
</evidence>
<accession>A0AA88XNE5</accession>
<dbReference type="GO" id="GO:0004055">
    <property type="term" value="F:argininosuccinate synthase activity"/>
    <property type="evidence" value="ECO:0007669"/>
    <property type="project" value="UniProtKB-EC"/>
</dbReference>
<evidence type="ECO:0000256" key="5">
    <source>
        <dbReference type="ARBA" id="ARBA00014810"/>
    </source>
</evidence>
<dbReference type="CDD" id="cd01999">
    <property type="entry name" value="ASS"/>
    <property type="match status" value="1"/>
</dbReference>
<evidence type="ECO:0000256" key="12">
    <source>
        <dbReference type="ARBA" id="ARBA00022741"/>
    </source>
</evidence>
<evidence type="ECO:0000256" key="1">
    <source>
        <dbReference type="ARBA" id="ARBA00004967"/>
    </source>
</evidence>
<dbReference type="InterPro" id="IPR014729">
    <property type="entry name" value="Rossmann-like_a/b/a_fold"/>
</dbReference>
<dbReference type="EMBL" id="VSWD01000011">
    <property type="protein sequence ID" value="KAK3088600.1"/>
    <property type="molecule type" value="Genomic_DNA"/>
</dbReference>
<protein>
    <recommendedName>
        <fullName evidence="5">Argininosuccinate synthase</fullName>
        <ecNumber evidence="4">6.3.4.5</ecNumber>
    </recommendedName>
    <alternativeName>
        <fullName evidence="14">Citrulline--aspartate ligase</fullName>
    </alternativeName>
</protein>
<feature type="region of interest" description="Disordered" evidence="17">
    <location>
        <begin position="1139"/>
        <end position="1168"/>
    </location>
</feature>
<dbReference type="Pfam" id="PF00764">
    <property type="entry name" value="Arginosuc_synth"/>
    <property type="match status" value="1"/>
</dbReference>
<keyword evidence="12" id="KW-0547">Nucleotide-binding</keyword>
<evidence type="ECO:0000256" key="17">
    <source>
        <dbReference type="SAM" id="MobiDB-lite"/>
    </source>
</evidence>
<dbReference type="InterPro" id="IPR023434">
    <property type="entry name" value="Arginosuc_synth_type_1_subfam"/>
</dbReference>